<dbReference type="AlphaFoldDB" id="A0A1E1JR24"/>
<dbReference type="Gene3D" id="3.30.710.10">
    <property type="entry name" value="Potassium Channel Kv1.1, Chain A"/>
    <property type="match status" value="1"/>
</dbReference>
<dbReference type="InterPro" id="IPR000210">
    <property type="entry name" value="BTB/POZ_dom"/>
</dbReference>
<dbReference type="SUPFAM" id="SSF54695">
    <property type="entry name" value="POZ domain"/>
    <property type="match status" value="1"/>
</dbReference>
<dbReference type="SMART" id="SM00225">
    <property type="entry name" value="BTB"/>
    <property type="match status" value="1"/>
</dbReference>
<sequence>MVPGNPTAAKKKFSIHKEFLVHYSPYFASALAQSQLDSLIVENVNHAAFGHFVHWLYHQNLDMVEQTSTLVTQVNIWQLGQRFGIPSLQKCAMDVMHAIASRNLTLGFGLGCHLSHIFEVAASAHCEDLESFLCEVLVKTKQRAVFSVLIKHAGVKLVQRVAMGLKDQDDSSIALDLSPASDHYIPPNHRSRDLM</sequence>
<feature type="domain" description="BTB" evidence="1">
    <location>
        <begin position="1"/>
        <end position="65"/>
    </location>
</feature>
<dbReference type="PROSITE" id="PS50097">
    <property type="entry name" value="BTB"/>
    <property type="match status" value="1"/>
</dbReference>
<evidence type="ECO:0000313" key="3">
    <source>
        <dbReference type="Proteomes" id="UP000178912"/>
    </source>
</evidence>
<protein>
    <recommendedName>
        <fullName evidence="1">BTB domain-containing protein</fullName>
    </recommendedName>
</protein>
<dbReference type="Pfam" id="PF00651">
    <property type="entry name" value="BTB"/>
    <property type="match status" value="1"/>
</dbReference>
<keyword evidence="3" id="KW-1185">Reference proteome</keyword>
<evidence type="ECO:0000259" key="1">
    <source>
        <dbReference type="PROSITE" id="PS50097"/>
    </source>
</evidence>
<reference evidence="3" key="1">
    <citation type="submission" date="2016-03" db="EMBL/GenBank/DDBJ databases">
        <authorList>
            <person name="Guldener U."/>
        </authorList>
    </citation>
    <scope>NUCLEOTIDE SEQUENCE [LARGE SCALE GENOMIC DNA]</scope>
    <source>
        <strain evidence="3">04CH-RAC-A.6.1</strain>
    </source>
</reference>
<organism evidence="2 3">
    <name type="scientific">Rhynchosporium agropyri</name>
    <dbReference type="NCBI Taxonomy" id="914238"/>
    <lineage>
        <taxon>Eukaryota</taxon>
        <taxon>Fungi</taxon>
        <taxon>Dikarya</taxon>
        <taxon>Ascomycota</taxon>
        <taxon>Pezizomycotina</taxon>
        <taxon>Leotiomycetes</taxon>
        <taxon>Helotiales</taxon>
        <taxon>Ploettnerulaceae</taxon>
        <taxon>Rhynchosporium</taxon>
    </lineage>
</organism>
<accession>A0A1E1JR24</accession>
<gene>
    <name evidence="2" type="ORF">RAG0_00038</name>
</gene>
<dbReference type="OrthoDB" id="194443at2759"/>
<dbReference type="InterPro" id="IPR011333">
    <property type="entry name" value="SKP1/BTB/POZ_sf"/>
</dbReference>
<evidence type="ECO:0000313" key="2">
    <source>
        <dbReference type="EMBL" id="CZS88316.1"/>
    </source>
</evidence>
<name>A0A1E1JR24_9HELO</name>
<proteinExistence type="predicted"/>
<dbReference type="Proteomes" id="UP000178912">
    <property type="component" value="Unassembled WGS sequence"/>
</dbReference>
<dbReference type="EMBL" id="FJUX01000001">
    <property type="protein sequence ID" value="CZS88316.1"/>
    <property type="molecule type" value="Genomic_DNA"/>
</dbReference>